<evidence type="ECO:0008006" key="2">
    <source>
        <dbReference type="Google" id="ProtNLM"/>
    </source>
</evidence>
<protein>
    <recommendedName>
        <fullName evidence="2">DUF4367 domain-containing protein</fullName>
    </recommendedName>
</protein>
<proteinExistence type="predicted"/>
<comment type="caution">
    <text evidence="1">The sequence shown here is derived from an EMBL/GenBank/DDBJ whole genome shotgun (WGS) entry which is preliminary data.</text>
</comment>
<evidence type="ECO:0000313" key="1">
    <source>
        <dbReference type="EMBL" id="GAI78541.1"/>
    </source>
</evidence>
<sequence>SFIDSKLQVPTYLPPSYEIQEVYYKHHPESSPLVTSIYLLISDQPVEWKGLQFRCRLVICIEWDKATLGLKMPWAEFIEAAGGRLEEKGDEYVLWKASYGNKVDSTVKLYASREFSRDELIKIAASIPGYEKPEE</sequence>
<dbReference type="EMBL" id="BARW01007959">
    <property type="protein sequence ID" value="GAI78541.1"/>
    <property type="molecule type" value="Genomic_DNA"/>
</dbReference>
<feature type="non-terminal residue" evidence="1">
    <location>
        <position position="1"/>
    </location>
</feature>
<name>X1SHE6_9ZZZZ</name>
<reference evidence="1" key="1">
    <citation type="journal article" date="2014" name="Front. Microbiol.">
        <title>High frequency of phylogenetically diverse reductive dehalogenase-homologous genes in deep subseafloor sedimentary metagenomes.</title>
        <authorList>
            <person name="Kawai M."/>
            <person name="Futagami T."/>
            <person name="Toyoda A."/>
            <person name="Takaki Y."/>
            <person name="Nishi S."/>
            <person name="Hori S."/>
            <person name="Arai W."/>
            <person name="Tsubouchi T."/>
            <person name="Morono Y."/>
            <person name="Uchiyama I."/>
            <person name="Ito T."/>
            <person name="Fujiyama A."/>
            <person name="Inagaki F."/>
            <person name="Takami H."/>
        </authorList>
    </citation>
    <scope>NUCLEOTIDE SEQUENCE</scope>
    <source>
        <strain evidence="1">Expedition CK06-06</strain>
    </source>
</reference>
<organism evidence="1">
    <name type="scientific">marine sediment metagenome</name>
    <dbReference type="NCBI Taxonomy" id="412755"/>
    <lineage>
        <taxon>unclassified sequences</taxon>
        <taxon>metagenomes</taxon>
        <taxon>ecological metagenomes</taxon>
    </lineage>
</organism>
<accession>X1SHE6</accession>
<gene>
    <name evidence="1" type="ORF">S12H4_16456</name>
</gene>
<dbReference type="AlphaFoldDB" id="X1SHE6"/>